<keyword evidence="3" id="KW-0328">Glycosyltransferase</keyword>
<accession>B8D0K0</accession>
<dbReference type="GO" id="GO:0005576">
    <property type="term" value="C:extracellular region"/>
    <property type="evidence" value="ECO:0007669"/>
    <property type="project" value="TreeGrafter"/>
</dbReference>
<feature type="active site" description="Proton donor/acceptor" evidence="9">
    <location>
        <position position="145"/>
    </location>
</feature>
<feature type="active site" description="Nucleophile" evidence="9">
    <location>
        <position position="161"/>
    </location>
</feature>
<evidence type="ECO:0000256" key="9">
    <source>
        <dbReference type="PROSITE-ProRule" id="PRU01373"/>
    </source>
</evidence>
<dbReference type="InterPro" id="IPR036365">
    <property type="entry name" value="PGBD-like_sf"/>
</dbReference>
<protein>
    <submittedName>
        <fullName evidence="12">ErfK/YbiS/YcfS/YnhG family protein</fullName>
    </submittedName>
</protein>
<keyword evidence="7 9" id="KW-0573">Peptidoglycan synthesis</keyword>
<keyword evidence="8 9" id="KW-0961">Cell wall biogenesis/degradation</keyword>
<dbReference type="eggNOG" id="COG3409">
    <property type="taxonomic scope" value="Bacteria"/>
</dbReference>
<dbReference type="GO" id="GO:0016757">
    <property type="term" value="F:glycosyltransferase activity"/>
    <property type="evidence" value="ECO:0007669"/>
    <property type="project" value="UniProtKB-KW"/>
</dbReference>
<dbReference type="GO" id="GO:0008360">
    <property type="term" value="P:regulation of cell shape"/>
    <property type="evidence" value="ECO:0007669"/>
    <property type="project" value="UniProtKB-UniRule"/>
</dbReference>
<evidence type="ECO:0000256" key="6">
    <source>
        <dbReference type="ARBA" id="ARBA00022960"/>
    </source>
</evidence>
<comment type="pathway">
    <text evidence="1 9">Cell wall biogenesis; peptidoglycan biosynthesis.</text>
</comment>
<dbReference type="InterPro" id="IPR002477">
    <property type="entry name" value="Peptidoglycan-bd-like"/>
</dbReference>
<dbReference type="InterPro" id="IPR038063">
    <property type="entry name" value="Transpep_catalytic_dom"/>
</dbReference>
<evidence type="ECO:0000256" key="10">
    <source>
        <dbReference type="SAM" id="Phobius"/>
    </source>
</evidence>
<dbReference type="MEROPS" id="C82.003"/>
<dbReference type="PROSITE" id="PS52029">
    <property type="entry name" value="LD_TPASE"/>
    <property type="match status" value="1"/>
</dbReference>
<evidence type="ECO:0000313" key="13">
    <source>
        <dbReference type="Proteomes" id="UP000000719"/>
    </source>
</evidence>
<proteinExistence type="inferred from homology"/>
<dbReference type="EMBL" id="CP001098">
    <property type="protein sequence ID" value="ACL70936.1"/>
    <property type="molecule type" value="Genomic_DNA"/>
</dbReference>
<dbReference type="SUPFAM" id="SSF141523">
    <property type="entry name" value="L,D-transpeptidase catalytic domain-like"/>
    <property type="match status" value="1"/>
</dbReference>
<comment type="similarity">
    <text evidence="2">Belongs to the YkuD family.</text>
</comment>
<evidence type="ECO:0000256" key="3">
    <source>
        <dbReference type="ARBA" id="ARBA00022676"/>
    </source>
</evidence>
<organism evidence="12 13">
    <name type="scientific">Halothermothrix orenii (strain H 168 / OCM 544 / DSM 9562)</name>
    <dbReference type="NCBI Taxonomy" id="373903"/>
    <lineage>
        <taxon>Bacteria</taxon>
        <taxon>Bacillati</taxon>
        <taxon>Bacillota</taxon>
        <taxon>Clostridia</taxon>
        <taxon>Halanaerobiales</taxon>
        <taxon>Halothermotrichaceae</taxon>
        <taxon>Halothermothrix</taxon>
    </lineage>
</organism>
<dbReference type="eggNOG" id="COG1376">
    <property type="taxonomic scope" value="Bacteria"/>
</dbReference>
<keyword evidence="4" id="KW-0808">Transferase</keyword>
<dbReference type="PANTHER" id="PTHR30582:SF24">
    <property type="entry name" value="L,D-TRANSPEPTIDASE ERFK_SRFK-RELATED"/>
    <property type="match status" value="1"/>
</dbReference>
<dbReference type="Gene3D" id="2.40.440.10">
    <property type="entry name" value="L,D-transpeptidase catalytic domain-like"/>
    <property type="match status" value="1"/>
</dbReference>
<evidence type="ECO:0000256" key="7">
    <source>
        <dbReference type="ARBA" id="ARBA00022984"/>
    </source>
</evidence>
<feature type="domain" description="L,D-TPase catalytic" evidence="11">
    <location>
        <begin position="76"/>
        <end position="185"/>
    </location>
</feature>
<dbReference type="Pfam" id="PF03734">
    <property type="entry name" value="YkuD"/>
    <property type="match status" value="1"/>
</dbReference>
<dbReference type="GO" id="GO:0071555">
    <property type="term" value="P:cell wall organization"/>
    <property type="evidence" value="ECO:0007669"/>
    <property type="project" value="UniProtKB-UniRule"/>
</dbReference>
<dbReference type="InterPro" id="IPR036366">
    <property type="entry name" value="PGBDSf"/>
</dbReference>
<reference evidence="12 13" key="1">
    <citation type="journal article" date="2009" name="PLoS ONE">
        <title>Genome analysis of the anaerobic thermohalophilic bacterium Halothermothrix orenii.</title>
        <authorList>
            <person name="Mavromatis K."/>
            <person name="Ivanova N."/>
            <person name="Anderson I."/>
            <person name="Lykidis A."/>
            <person name="Hooper S.D."/>
            <person name="Sun H."/>
            <person name="Kunin V."/>
            <person name="Lapidus A."/>
            <person name="Hugenholtz P."/>
            <person name="Patel B."/>
            <person name="Kyrpides N.C."/>
        </authorList>
    </citation>
    <scope>NUCLEOTIDE SEQUENCE [LARGE SCALE GENOMIC DNA]</scope>
    <source>
        <strain evidence="13">H 168 / OCM 544 / DSM 9562</strain>
    </source>
</reference>
<evidence type="ECO:0000259" key="11">
    <source>
        <dbReference type="PROSITE" id="PS52029"/>
    </source>
</evidence>
<dbReference type="Pfam" id="PF01471">
    <property type="entry name" value="PG_binding_1"/>
    <property type="match status" value="1"/>
</dbReference>
<gene>
    <name evidence="12" type="ordered locus">Hore_21900</name>
</gene>
<dbReference type="HOGENOM" id="CLU_092369_0_0_9"/>
<dbReference type="GO" id="GO:0018104">
    <property type="term" value="P:peptidoglycan-protein cross-linking"/>
    <property type="evidence" value="ECO:0007669"/>
    <property type="project" value="TreeGrafter"/>
</dbReference>
<dbReference type="Gene3D" id="1.10.101.10">
    <property type="entry name" value="PGBD-like superfamily/PGBD"/>
    <property type="match status" value="1"/>
</dbReference>
<dbReference type="UniPathway" id="UPA00219"/>
<dbReference type="SUPFAM" id="SSF47090">
    <property type="entry name" value="PGBD-like"/>
    <property type="match status" value="1"/>
</dbReference>
<evidence type="ECO:0000256" key="2">
    <source>
        <dbReference type="ARBA" id="ARBA00005992"/>
    </source>
</evidence>
<dbReference type="GO" id="GO:0071972">
    <property type="term" value="F:peptidoglycan L,D-transpeptidase activity"/>
    <property type="evidence" value="ECO:0007669"/>
    <property type="project" value="TreeGrafter"/>
</dbReference>
<evidence type="ECO:0000256" key="4">
    <source>
        <dbReference type="ARBA" id="ARBA00022679"/>
    </source>
</evidence>
<dbReference type="InterPro" id="IPR005490">
    <property type="entry name" value="LD_TPept_cat_dom"/>
</dbReference>
<keyword evidence="5" id="KW-0378">Hydrolase</keyword>
<dbReference type="STRING" id="373903.Hore_21900"/>
<dbReference type="RefSeq" id="WP_015923905.1">
    <property type="nucleotide sequence ID" value="NC_011899.1"/>
</dbReference>
<dbReference type="PANTHER" id="PTHR30582">
    <property type="entry name" value="L,D-TRANSPEPTIDASE"/>
    <property type="match status" value="1"/>
</dbReference>
<dbReference type="InterPro" id="IPR050979">
    <property type="entry name" value="LD-transpeptidase"/>
</dbReference>
<keyword evidence="13" id="KW-1185">Reference proteome</keyword>
<evidence type="ECO:0000256" key="5">
    <source>
        <dbReference type="ARBA" id="ARBA00022801"/>
    </source>
</evidence>
<dbReference type="CDD" id="cd16913">
    <property type="entry name" value="YkuD_like"/>
    <property type="match status" value="1"/>
</dbReference>
<evidence type="ECO:0000313" key="12">
    <source>
        <dbReference type="EMBL" id="ACL70936.1"/>
    </source>
</evidence>
<sequence length="263" mass="29674">MSCFFCFKRFKEYFALDKNKNILKTGKGIIRGKRSVGIITNLRICSGVFLIWLSLFLITGSFSVLAEIEIPEGEKYYIIINTYQRTLTLYKDGKPYKRYPVAIGKPTTRSPVGEWAIIGKSKDWGGGFGTRWLGLNVPWGIYGIHGTNKPGSIGRAASHGCIRMFNRDVEELYDIVPVKTRVKIIGRRIPITVNRILKPGMTGLSVMQLQDNLREYGFNPGYMDARYGPTTVEAVKELESQFGLKVDGIADWSVLYILNLPDD</sequence>
<evidence type="ECO:0000256" key="1">
    <source>
        <dbReference type="ARBA" id="ARBA00004752"/>
    </source>
</evidence>
<keyword evidence="10" id="KW-0472">Membrane</keyword>
<dbReference type="AlphaFoldDB" id="B8D0K0"/>
<dbReference type="Proteomes" id="UP000000719">
    <property type="component" value="Chromosome"/>
</dbReference>
<keyword evidence="10" id="KW-1133">Transmembrane helix</keyword>
<name>B8D0K0_HALOH</name>
<keyword evidence="6 9" id="KW-0133">Cell shape</keyword>
<dbReference type="KEGG" id="hor:Hore_21900"/>
<keyword evidence="10" id="KW-0812">Transmembrane</keyword>
<feature type="transmembrane region" description="Helical" evidence="10">
    <location>
        <begin position="41"/>
        <end position="65"/>
    </location>
</feature>
<dbReference type="OrthoDB" id="9787225at2"/>
<evidence type="ECO:0000256" key="8">
    <source>
        <dbReference type="ARBA" id="ARBA00023316"/>
    </source>
</evidence>